<keyword evidence="2" id="KW-1185">Reference proteome</keyword>
<dbReference type="Pfam" id="PF13563">
    <property type="entry name" value="2_5_RNA_ligase2"/>
    <property type="match status" value="1"/>
</dbReference>
<name>U2YHD5_9SPHN</name>
<evidence type="ECO:0000313" key="2">
    <source>
        <dbReference type="Proteomes" id="UP000016568"/>
    </source>
</evidence>
<dbReference type="InterPro" id="IPR009097">
    <property type="entry name" value="Cyclic_Pdiesterase"/>
</dbReference>
<evidence type="ECO:0008006" key="3">
    <source>
        <dbReference type="Google" id="ProtNLM"/>
    </source>
</evidence>
<dbReference type="eggNOG" id="COG1514">
    <property type="taxonomic scope" value="Bacteria"/>
</dbReference>
<gene>
    <name evidence="1" type="ORF">NT2_01_02890</name>
</gene>
<proteinExistence type="predicted"/>
<protein>
    <recommendedName>
        <fullName evidence="3">2'-5' RNA ligase family protein</fullName>
    </recommendedName>
</protein>
<dbReference type="EMBL" id="BASZ01000001">
    <property type="protein sequence ID" value="GAD47520.1"/>
    <property type="molecule type" value="Genomic_DNA"/>
</dbReference>
<reference evidence="1 2" key="1">
    <citation type="submission" date="2013-09" db="EMBL/GenBank/DDBJ databases">
        <title>Whole genome shotgun sequence of Novosphingobium tardaugens NBRC 16725.</title>
        <authorList>
            <person name="Isaki S."/>
            <person name="Hosoyama A."/>
            <person name="Tsuchikane K."/>
            <person name="Katsumata H."/>
            <person name="Ando Y."/>
            <person name="Yamazaki S."/>
            <person name="Fujita N."/>
        </authorList>
    </citation>
    <scope>NUCLEOTIDE SEQUENCE [LARGE SCALE GENOMIC DNA]</scope>
    <source>
        <strain evidence="1 2">NBRC 16725</strain>
    </source>
</reference>
<dbReference type="AlphaFoldDB" id="U2YHD5"/>
<sequence length="178" mass="19237">MVGAGARHAPLLVTAQMPPDIFSWADGLRRAHFPPERNRIAAHVTLFHGLPPSGGQEIRAALARAASSHAPPSAQIMGVMPLGGGTALKVVSPAMTTIRRDLAELFHGMLSSQDSHPLVLHITVQNKVSVDAAKALQAMLEKTLKPRKFAFSGLALHAWRDGLWDFMQEWRFRGAKGG</sequence>
<dbReference type="Proteomes" id="UP000016568">
    <property type="component" value="Unassembled WGS sequence"/>
</dbReference>
<organism evidence="1 2">
    <name type="scientific">Caenibius tardaugens NBRC 16725</name>
    <dbReference type="NCBI Taxonomy" id="1219035"/>
    <lineage>
        <taxon>Bacteria</taxon>
        <taxon>Pseudomonadati</taxon>
        <taxon>Pseudomonadota</taxon>
        <taxon>Alphaproteobacteria</taxon>
        <taxon>Sphingomonadales</taxon>
        <taxon>Erythrobacteraceae</taxon>
        <taxon>Caenibius</taxon>
    </lineage>
</organism>
<dbReference type="RefSeq" id="WP_021688427.1">
    <property type="nucleotide sequence ID" value="NZ_BASZ01000001.1"/>
</dbReference>
<evidence type="ECO:0000313" key="1">
    <source>
        <dbReference type="EMBL" id="GAD47520.1"/>
    </source>
</evidence>
<dbReference type="SUPFAM" id="SSF55144">
    <property type="entry name" value="LigT-like"/>
    <property type="match status" value="1"/>
</dbReference>
<accession>U2YHD5</accession>
<dbReference type="Gene3D" id="3.90.1140.10">
    <property type="entry name" value="Cyclic phosphodiesterase"/>
    <property type="match status" value="1"/>
</dbReference>
<dbReference type="KEGG" id="ntd:EGO55_15710"/>
<dbReference type="OrthoDB" id="793003at2"/>
<comment type="caution">
    <text evidence="1">The sequence shown here is derived from an EMBL/GenBank/DDBJ whole genome shotgun (WGS) entry which is preliminary data.</text>
</comment>